<dbReference type="Gene3D" id="3.30.420.40">
    <property type="match status" value="2"/>
</dbReference>
<dbReference type="Pfam" id="PF00480">
    <property type="entry name" value="ROK"/>
    <property type="match status" value="1"/>
</dbReference>
<dbReference type="InterPro" id="IPR000600">
    <property type="entry name" value="ROK"/>
</dbReference>
<dbReference type="InterPro" id="IPR043129">
    <property type="entry name" value="ATPase_NBD"/>
</dbReference>
<gene>
    <name evidence="8" type="ORF">I8D64_00345</name>
</gene>
<proteinExistence type="inferred from homology"/>
<reference evidence="8 9" key="1">
    <citation type="submission" date="2020-12" db="EMBL/GenBank/DDBJ databases">
        <title>Brachybacterium sp. MASK1Z-5, whole genome shotgun sequence.</title>
        <authorList>
            <person name="Tuo L."/>
        </authorList>
    </citation>
    <scope>NUCLEOTIDE SEQUENCE [LARGE SCALE GENOMIC DNA]</scope>
    <source>
        <strain evidence="8 9">MASK1Z-5</strain>
    </source>
</reference>
<keyword evidence="9" id="KW-1185">Reference proteome</keyword>
<evidence type="ECO:0000256" key="5">
    <source>
        <dbReference type="ARBA" id="ARBA00022777"/>
    </source>
</evidence>
<evidence type="ECO:0000313" key="8">
    <source>
        <dbReference type="EMBL" id="MBK0329855.1"/>
    </source>
</evidence>
<dbReference type="EMBL" id="JAEDAJ010000001">
    <property type="protein sequence ID" value="MBK0329855.1"/>
    <property type="molecule type" value="Genomic_DNA"/>
</dbReference>
<dbReference type="NCBIfam" id="TIGR00744">
    <property type="entry name" value="ROK_glcA_fam"/>
    <property type="match status" value="1"/>
</dbReference>
<evidence type="ECO:0000256" key="7">
    <source>
        <dbReference type="ARBA" id="ARBA00032386"/>
    </source>
</evidence>
<keyword evidence="5" id="KW-0418">Kinase</keyword>
<sequence>MHSIGVDIGGTKIAAGVVDEEGRIVASTRRVTPATDQDLIQSAVVDAVHELREDHEVAAVGIGAAGFVGADRRTIVFAANLAWRDAAIADDIEGRIDLPVVVENDANAAGWAEFRFGAAQDAADMLMLTVGTGLGGALVLDGRLVRGSGGFAGEVAHMNLVPEGQWCGCGRRGCLEQYTSGTALVRAARARAVSSEPLYAPLLKRAGGDASAIDGPMVTHAAQEGDEGALALLAELGHWLGYGAASLSAVLDPEIFVVGGGVSSAGDLLLDPARTAYASELVARGHRPLARFAVARTGNGAGMIGAADLARQDA</sequence>
<dbReference type="CDD" id="cd24061">
    <property type="entry name" value="ASKHA_NBD_ROK_SgGLK-like"/>
    <property type="match status" value="1"/>
</dbReference>
<accession>A0ABS1B5E3</accession>
<comment type="similarity">
    <text evidence="1">Belongs to the ROK (NagC/XylR) family.</text>
</comment>
<evidence type="ECO:0000256" key="1">
    <source>
        <dbReference type="ARBA" id="ARBA00006479"/>
    </source>
</evidence>
<dbReference type="PANTHER" id="PTHR18964:SF173">
    <property type="entry name" value="GLUCOKINASE"/>
    <property type="match status" value="1"/>
</dbReference>
<protein>
    <recommendedName>
        <fullName evidence="2">Glucokinase</fullName>
    </recommendedName>
    <alternativeName>
        <fullName evidence="7">Glucose kinase</fullName>
    </alternativeName>
</protein>
<evidence type="ECO:0000313" key="9">
    <source>
        <dbReference type="Proteomes" id="UP000612352"/>
    </source>
</evidence>
<dbReference type="SUPFAM" id="SSF53067">
    <property type="entry name" value="Actin-like ATPase domain"/>
    <property type="match status" value="1"/>
</dbReference>
<dbReference type="Proteomes" id="UP000612352">
    <property type="component" value="Unassembled WGS sequence"/>
</dbReference>
<evidence type="ECO:0000256" key="6">
    <source>
        <dbReference type="ARBA" id="ARBA00022840"/>
    </source>
</evidence>
<comment type="caution">
    <text evidence="8">The sequence shown here is derived from an EMBL/GenBank/DDBJ whole genome shotgun (WGS) entry which is preliminary data.</text>
</comment>
<dbReference type="PANTHER" id="PTHR18964">
    <property type="entry name" value="ROK (REPRESSOR, ORF, KINASE) FAMILY"/>
    <property type="match status" value="1"/>
</dbReference>
<keyword evidence="4" id="KW-0547">Nucleotide-binding</keyword>
<dbReference type="InterPro" id="IPR004654">
    <property type="entry name" value="ROK_glcA"/>
</dbReference>
<keyword evidence="6" id="KW-0067">ATP-binding</keyword>
<evidence type="ECO:0000256" key="2">
    <source>
        <dbReference type="ARBA" id="ARBA00014701"/>
    </source>
</evidence>
<dbReference type="RefSeq" id="WP_200500546.1">
    <property type="nucleotide sequence ID" value="NZ_JAEDAJ010000001.1"/>
</dbReference>
<evidence type="ECO:0000256" key="4">
    <source>
        <dbReference type="ARBA" id="ARBA00022741"/>
    </source>
</evidence>
<name>A0ABS1B5E3_9MICO</name>
<dbReference type="GO" id="GO:0004340">
    <property type="term" value="F:glucokinase activity"/>
    <property type="evidence" value="ECO:0007669"/>
    <property type="project" value="UniProtKB-EC"/>
</dbReference>
<evidence type="ECO:0000256" key="3">
    <source>
        <dbReference type="ARBA" id="ARBA00022679"/>
    </source>
</evidence>
<organism evidence="8 9">
    <name type="scientific">Brachybacterium halotolerans</name>
    <dbReference type="NCBI Taxonomy" id="2795215"/>
    <lineage>
        <taxon>Bacteria</taxon>
        <taxon>Bacillati</taxon>
        <taxon>Actinomycetota</taxon>
        <taxon>Actinomycetes</taxon>
        <taxon>Micrococcales</taxon>
        <taxon>Dermabacteraceae</taxon>
        <taxon>Brachybacterium</taxon>
    </lineage>
</organism>
<keyword evidence="3 8" id="KW-0808">Transferase</keyword>